<dbReference type="Proteomes" id="UP001521222">
    <property type="component" value="Unassembled WGS sequence"/>
</dbReference>
<gene>
    <name evidence="3" type="ORF">SLS59_004258</name>
</gene>
<feature type="compositionally biased region" description="Low complexity" evidence="1">
    <location>
        <begin position="513"/>
        <end position="526"/>
    </location>
</feature>
<feature type="compositionally biased region" description="Basic and acidic residues" evidence="1">
    <location>
        <begin position="248"/>
        <end position="257"/>
    </location>
</feature>
<feature type="compositionally biased region" description="Gly residues" evidence="1">
    <location>
        <begin position="641"/>
        <end position="663"/>
    </location>
</feature>
<keyword evidence="4" id="KW-1185">Reference proteome</keyword>
<feature type="region of interest" description="Disordered" evidence="1">
    <location>
        <begin position="512"/>
        <end position="552"/>
    </location>
</feature>
<feature type="region of interest" description="Disordered" evidence="1">
    <location>
        <begin position="632"/>
        <end position="663"/>
    </location>
</feature>
<evidence type="ECO:0000259" key="2">
    <source>
        <dbReference type="Pfam" id="PF02037"/>
    </source>
</evidence>
<dbReference type="SUPFAM" id="SSF68906">
    <property type="entry name" value="SAP domain"/>
    <property type="match status" value="1"/>
</dbReference>
<feature type="domain" description="SAP" evidence="2">
    <location>
        <begin position="3"/>
        <end position="40"/>
    </location>
</feature>
<feature type="region of interest" description="Disordered" evidence="1">
    <location>
        <begin position="37"/>
        <end position="367"/>
    </location>
</feature>
<dbReference type="Gene3D" id="1.10.720.30">
    <property type="entry name" value="SAP domain"/>
    <property type="match status" value="1"/>
</dbReference>
<evidence type="ECO:0000313" key="4">
    <source>
        <dbReference type="Proteomes" id="UP001521222"/>
    </source>
</evidence>
<dbReference type="InterPro" id="IPR036361">
    <property type="entry name" value="SAP_dom_sf"/>
</dbReference>
<proteinExistence type="predicted"/>
<dbReference type="InterPro" id="IPR003034">
    <property type="entry name" value="SAP_dom"/>
</dbReference>
<name>A0ABR3RG94_9PLEO</name>
<dbReference type="Pfam" id="PF02037">
    <property type="entry name" value="SAP"/>
    <property type="match status" value="1"/>
</dbReference>
<protein>
    <recommendedName>
        <fullName evidence="2">SAP domain-containing protein</fullName>
    </recommendedName>
</protein>
<feature type="compositionally biased region" description="Basic and acidic residues" evidence="1">
    <location>
        <begin position="314"/>
        <end position="350"/>
    </location>
</feature>
<organism evidence="3 4">
    <name type="scientific">Nothophoma quercina</name>
    <dbReference type="NCBI Taxonomy" id="749835"/>
    <lineage>
        <taxon>Eukaryota</taxon>
        <taxon>Fungi</taxon>
        <taxon>Dikarya</taxon>
        <taxon>Ascomycota</taxon>
        <taxon>Pezizomycotina</taxon>
        <taxon>Dothideomycetes</taxon>
        <taxon>Pleosporomycetidae</taxon>
        <taxon>Pleosporales</taxon>
        <taxon>Pleosporineae</taxon>
        <taxon>Didymellaceae</taxon>
        <taxon>Nothophoma</taxon>
    </lineage>
</organism>
<feature type="compositionally biased region" description="Low complexity" evidence="1">
    <location>
        <begin position="214"/>
        <end position="223"/>
    </location>
</feature>
<dbReference type="PANTHER" id="PTHR47031:SF3">
    <property type="entry name" value="SAP DOMAIN-CONTAINING PROTEIN"/>
    <property type="match status" value="1"/>
</dbReference>
<accession>A0ABR3RG94</accession>
<dbReference type="EMBL" id="JAKIXB020000012">
    <property type="protein sequence ID" value="KAL1603164.1"/>
    <property type="molecule type" value="Genomic_DNA"/>
</dbReference>
<evidence type="ECO:0000256" key="1">
    <source>
        <dbReference type="SAM" id="MobiDB-lite"/>
    </source>
</evidence>
<sequence>MADYNKQTVVQLKQLLKDRGIPSTGLTRKAQIIEKLEEADDSGTGAPEAAVTKEAATSAQEPKQAEAQNTEEDAVPEIPLEEAGGKSRILNEARNGADTSSEPKQTAAEVEAEKEPTPVPAPTADRSPETISHIESDVPPPNDTKAIEQPAEDTTAEEEVGGPQPTQVFRSAPAPPEDDQVGPHITEPTDEEAEIEAKRESADVPNDKLPEAPGPAAEALRLAQPDTEASEESQDIAMEVETPSPAPNERDTVEKPELLPIPERSTAETSRLNTEELEADTRKRKRRSNSPDLTTKEVLAKKPRPSQELAPNVHLKEDNDVVMEQRRPEDSPSDSKREKKENVSRYKDLVHPTSDVPTDALNDDRPTIPAIHPVTSALYIRNFMRPLRPEPLRTHLVSLASPPSSSPDPSIVSALFLDNMKTHALALFASTTAASRVRASLHGSIWPPEGNRKELWVDFVPDNQVEEWIQIEEDALVSEKEARASGRPIAAKRFEVVYTEGADGIEAVHQEVGSAAPANAPRGPRGSIDERRPSIVPAPLPTAPTEELKKDSSASFKTLHDLFDSTTAKPQLFYLPVSDAIAETRRKEFELETSKDWNPEAVRKGRGMQKEAKYRYTFDEDDRIVEAGEDRGPWAEDLRGGRGGFRGGRGGWRGGRGSGNWRG</sequence>
<dbReference type="InterPro" id="IPR034257">
    <property type="entry name" value="Acinus_RRM"/>
</dbReference>
<feature type="compositionally biased region" description="Basic and acidic residues" evidence="1">
    <location>
        <begin position="126"/>
        <end position="136"/>
    </location>
</feature>
<dbReference type="CDD" id="cd12432">
    <property type="entry name" value="RRM_ACINU"/>
    <property type="match status" value="1"/>
</dbReference>
<reference evidence="3 4" key="1">
    <citation type="submission" date="2024-02" db="EMBL/GenBank/DDBJ databases">
        <title>De novo assembly and annotation of 12 fungi associated with fruit tree decline syndrome in Ontario, Canada.</title>
        <authorList>
            <person name="Sulman M."/>
            <person name="Ellouze W."/>
            <person name="Ilyukhin E."/>
        </authorList>
    </citation>
    <scope>NUCLEOTIDE SEQUENCE [LARGE SCALE GENOMIC DNA]</scope>
    <source>
        <strain evidence="3 4">M97-236</strain>
    </source>
</reference>
<comment type="caution">
    <text evidence="3">The sequence shown here is derived from an EMBL/GenBank/DDBJ whole genome shotgun (WGS) entry which is preliminary data.</text>
</comment>
<feature type="compositionally biased region" description="Acidic residues" evidence="1">
    <location>
        <begin position="150"/>
        <end position="160"/>
    </location>
</feature>
<dbReference type="PANTHER" id="PTHR47031">
    <property type="entry name" value="SAP DNA-BINDING DOMAIN-CONTAINING PROTEIN"/>
    <property type="match status" value="1"/>
</dbReference>
<feature type="compositionally biased region" description="Basic and acidic residues" evidence="1">
    <location>
        <begin position="195"/>
        <end position="210"/>
    </location>
</feature>
<evidence type="ECO:0000313" key="3">
    <source>
        <dbReference type="EMBL" id="KAL1603164.1"/>
    </source>
</evidence>